<organism evidence="1 2">
    <name type="scientific">Candidatus Daviesbacteria bacterium GW2011_GWA2_40_9</name>
    <dbReference type="NCBI Taxonomy" id="1618424"/>
    <lineage>
        <taxon>Bacteria</taxon>
        <taxon>Candidatus Daviesiibacteriota</taxon>
    </lineage>
</organism>
<sequence>MRLEDLERTANNYRQAQALALAEQRVKLKAKIQARQSTKESKESKTKKDVTRTQEILKELQVDEALEVIRDEVWKEGKISFGDSELGGSGRGLRLCSDPFPYLTQISRADWGRTQTSGIGLQEANTTLEVLITAPRSPEFSAITLVDIGSFNVKLRKFDTIKGVVKRRGVGFEALWDGVRLNKGRVSVFSMNKDKLPLQAADTKYQLLSMLYSYQATQKELGSLPAQIREWTNSMIDELPATLRENGFVDRYELREWAHSVRETPTLLRVLDRAVIKIFPYVLYQ</sequence>
<proteinExistence type="predicted"/>
<accession>A0A0G0U3U5</accession>
<comment type="caution">
    <text evidence="1">The sequence shown here is derived from an EMBL/GenBank/DDBJ whole genome shotgun (WGS) entry which is preliminary data.</text>
</comment>
<reference evidence="1 2" key="1">
    <citation type="journal article" date="2015" name="Nature">
        <title>rRNA introns, odd ribosomes, and small enigmatic genomes across a large radiation of phyla.</title>
        <authorList>
            <person name="Brown C.T."/>
            <person name="Hug L.A."/>
            <person name="Thomas B.C."/>
            <person name="Sharon I."/>
            <person name="Castelle C.J."/>
            <person name="Singh A."/>
            <person name="Wilkins M.J."/>
            <person name="Williams K.H."/>
            <person name="Banfield J.F."/>
        </authorList>
    </citation>
    <scope>NUCLEOTIDE SEQUENCE [LARGE SCALE GENOMIC DNA]</scope>
</reference>
<dbReference type="Proteomes" id="UP000034601">
    <property type="component" value="Unassembled WGS sequence"/>
</dbReference>
<dbReference type="EMBL" id="LCAB01000002">
    <property type="protein sequence ID" value="KKR83734.1"/>
    <property type="molecule type" value="Genomic_DNA"/>
</dbReference>
<dbReference type="AlphaFoldDB" id="A0A0G0U3U5"/>
<evidence type="ECO:0000313" key="1">
    <source>
        <dbReference type="EMBL" id="KKR83734.1"/>
    </source>
</evidence>
<gene>
    <name evidence="1" type="ORF">UU29_C0002G0047</name>
</gene>
<protein>
    <submittedName>
        <fullName evidence="1">Uncharacterized protein</fullName>
    </submittedName>
</protein>
<name>A0A0G0U3U5_9BACT</name>
<evidence type="ECO:0000313" key="2">
    <source>
        <dbReference type="Proteomes" id="UP000034601"/>
    </source>
</evidence>